<evidence type="ECO:0000313" key="1">
    <source>
        <dbReference type="EMBL" id="NIF20050.1"/>
    </source>
</evidence>
<organism evidence="1 2">
    <name type="scientific">Candidatus Pantoea multigeneris</name>
    <dbReference type="NCBI Taxonomy" id="2608357"/>
    <lineage>
        <taxon>Bacteria</taxon>
        <taxon>Pseudomonadati</taxon>
        <taxon>Pseudomonadota</taxon>
        <taxon>Gammaproteobacteria</taxon>
        <taxon>Enterobacterales</taxon>
        <taxon>Erwiniaceae</taxon>
        <taxon>Pantoea</taxon>
    </lineage>
</organism>
<name>A0ABX0R9X4_9GAMM</name>
<dbReference type="RefSeq" id="WP_167011850.1">
    <property type="nucleotide sequence ID" value="NZ_VWXF01000001.1"/>
</dbReference>
<evidence type="ECO:0000313" key="2">
    <source>
        <dbReference type="Proteomes" id="UP001515683"/>
    </source>
</evidence>
<proteinExistence type="predicted"/>
<reference evidence="1 2" key="1">
    <citation type="journal article" date="2019" name="bioRxiv">
        <title>Bacteria contribute to plant secondary compound degradation in a generalist herbivore system.</title>
        <authorList>
            <person name="Francoeur C.B."/>
            <person name="Khadempour L."/>
            <person name="Moreira-Soto R.D."/>
            <person name="Gotting K."/>
            <person name="Book A.J."/>
            <person name="Pinto-Tomas A.A."/>
            <person name="Keefover-Ring K."/>
            <person name="Currie C.R."/>
        </authorList>
    </citation>
    <scope>NUCLEOTIDE SEQUENCE [LARGE SCALE GENOMIC DNA]</scope>
    <source>
        <strain evidence="1">Acro-835</strain>
    </source>
</reference>
<accession>A0ABX0R9X4</accession>
<dbReference type="EMBL" id="VWXF01000001">
    <property type="protein sequence ID" value="NIF20050.1"/>
    <property type="molecule type" value="Genomic_DNA"/>
</dbReference>
<keyword evidence="2" id="KW-1185">Reference proteome</keyword>
<dbReference type="Proteomes" id="UP001515683">
    <property type="component" value="Unassembled WGS sequence"/>
</dbReference>
<sequence>MKTASLVVMCLLLSACNKTNETQLMTETGRQLQRAIDTSPARAQCEAIAKGREWISLNVRRHLEKQGCAEVFRSSTETNFTQSSIYHTSMTMVCGSISGGSFTGETLSRRFIYSPEENALVIEPTSTADKTRFEKLKTVAQLQADFERQYQQYCH</sequence>
<gene>
    <name evidence="1" type="ORF">F3J40_00235</name>
</gene>
<dbReference type="PROSITE" id="PS51257">
    <property type="entry name" value="PROKAR_LIPOPROTEIN"/>
    <property type="match status" value="1"/>
</dbReference>
<comment type="caution">
    <text evidence="1">The sequence shown here is derived from an EMBL/GenBank/DDBJ whole genome shotgun (WGS) entry which is preliminary data.</text>
</comment>
<protein>
    <recommendedName>
        <fullName evidence="3">Lipoprotein</fullName>
    </recommendedName>
</protein>
<evidence type="ECO:0008006" key="3">
    <source>
        <dbReference type="Google" id="ProtNLM"/>
    </source>
</evidence>